<proteinExistence type="predicted"/>
<reference evidence="1 2" key="1">
    <citation type="journal article" date="2020" name="Sci. Rep.">
        <title>A novel cyanobacterial geosmin producer, revising GeoA distribution and dispersion patterns in Bacteria.</title>
        <authorList>
            <person name="Churro C."/>
            <person name="Semedo-Aguiar A.P."/>
            <person name="Silva A.D."/>
            <person name="Pereira-Leal J.B."/>
            <person name="Leite R.B."/>
        </authorList>
    </citation>
    <scope>NUCLEOTIDE SEQUENCE [LARGE SCALE GENOMIC DNA]</scope>
    <source>
        <strain evidence="1 2">IPMA8</strain>
    </source>
</reference>
<name>A0ABX2CTI2_9CYAN</name>
<organism evidence="1 2">
    <name type="scientific">Microcoleus asticus IPMA8</name>
    <dbReference type="NCBI Taxonomy" id="2563858"/>
    <lineage>
        <taxon>Bacteria</taxon>
        <taxon>Bacillati</taxon>
        <taxon>Cyanobacteriota</taxon>
        <taxon>Cyanophyceae</taxon>
        <taxon>Oscillatoriophycideae</taxon>
        <taxon>Oscillatoriales</taxon>
        <taxon>Microcoleaceae</taxon>
        <taxon>Microcoleus</taxon>
        <taxon>Microcoleus asticus</taxon>
    </lineage>
</organism>
<evidence type="ECO:0000313" key="1">
    <source>
        <dbReference type="EMBL" id="NQE32953.1"/>
    </source>
</evidence>
<accession>A0ABX2CTI2</accession>
<sequence length="37" mass="4295">MLIKYIYSVGAWGDRISELVISYNSMKHNIPIKELVI</sequence>
<gene>
    <name evidence="1" type="ORF">E5S67_00670</name>
</gene>
<comment type="caution">
    <text evidence="1">The sequence shown here is derived from an EMBL/GenBank/DDBJ whole genome shotgun (WGS) entry which is preliminary data.</text>
</comment>
<dbReference type="Proteomes" id="UP000702425">
    <property type="component" value="Unassembled WGS sequence"/>
</dbReference>
<dbReference type="EMBL" id="SRRZ01000008">
    <property type="protein sequence ID" value="NQE32953.1"/>
    <property type="molecule type" value="Genomic_DNA"/>
</dbReference>
<evidence type="ECO:0000313" key="2">
    <source>
        <dbReference type="Proteomes" id="UP000702425"/>
    </source>
</evidence>
<protein>
    <submittedName>
        <fullName evidence="1">Uncharacterized protein</fullName>
    </submittedName>
</protein>
<keyword evidence="2" id="KW-1185">Reference proteome</keyword>